<feature type="compositionally biased region" description="Basic and acidic residues" evidence="4">
    <location>
        <begin position="374"/>
        <end position="385"/>
    </location>
</feature>
<name>A0A3M8VRM6_9ACTN</name>
<dbReference type="SUPFAM" id="SSF82171">
    <property type="entry name" value="DPP6 N-terminal domain-like"/>
    <property type="match status" value="2"/>
</dbReference>
<dbReference type="Pfam" id="PF00400">
    <property type="entry name" value="WD40"/>
    <property type="match status" value="2"/>
</dbReference>
<dbReference type="SMART" id="SM00320">
    <property type="entry name" value="WD40"/>
    <property type="match status" value="6"/>
</dbReference>
<evidence type="ECO:0000256" key="4">
    <source>
        <dbReference type="SAM" id="MobiDB-lite"/>
    </source>
</evidence>
<dbReference type="PROSITE" id="PS50294">
    <property type="entry name" value="WD_REPEATS_REGION"/>
    <property type="match status" value="1"/>
</dbReference>
<dbReference type="Gene3D" id="2.130.10.10">
    <property type="entry name" value="YVTN repeat-like/Quinoprotein amine dehydrogenase"/>
    <property type="match status" value="4"/>
</dbReference>
<organism evidence="6 7">
    <name type="scientific">Streptomyces botrytidirepellens</name>
    <dbReference type="NCBI Taxonomy" id="2486417"/>
    <lineage>
        <taxon>Bacteria</taxon>
        <taxon>Bacillati</taxon>
        <taxon>Actinomycetota</taxon>
        <taxon>Actinomycetes</taxon>
        <taxon>Kitasatosporales</taxon>
        <taxon>Streptomycetaceae</taxon>
        <taxon>Streptomyces</taxon>
    </lineage>
</organism>
<dbReference type="CDD" id="cd00093">
    <property type="entry name" value="HTH_XRE"/>
    <property type="match status" value="1"/>
</dbReference>
<evidence type="ECO:0000256" key="1">
    <source>
        <dbReference type="ARBA" id="ARBA00022574"/>
    </source>
</evidence>
<dbReference type="SUPFAM" id="SSF52540">
    <property type="entry name" value="P-loop containing nucleoside triphosphate hydrolases"/>
    <property type="match status" value="1"/>
</dbReference>
<protein>
    <recommendedName>
        <fullName evidence="5">HTH cro/C1-type domain-containing protein</fullName>
    </recommendedName>
</protein>
<dbReference type="Pfam" id="PF20703">
    <property type="entry name" value="nSTAND1"/>
    <property type="match status" value="1"/>
</dbReference>
<dbReference type="EMBL" id="RIBZ01000285">
    <property type="protein sequence ID" value="RNG20388.1"/>
    <property type="molecule type" value="Genomic_DNA"/>
</dbReference>
<feature type="repeat" description="WD" evidence="3">
    <location>
        <begin position="1124"/>
        <end position="1165"/>
    </location>
</feature>
<dbReference type="PROSITE" id="PS50082">
    <property type="entry name" value="WD_REPEATS_2"/>
    <property type="match status" value="2"/>
</dbReference>
<sequence length="1284" mass="140204">MPVDPARGPVQRFAFELRTLRAQAGGVTYRSLAQRAGYSVTTLSQAAAGEQLPTLPVVLAYVRACGGDVPQWETRWKEAVQEVAAADADPDDDGQVPPYRGLERFETSDRGRFFGRDRLTVALLDLLQRRRFAVVFGPSGSGKSSLLRAGLIPALQHSQEPGLRSATIRILTPGNRPARTHGHLLAPSETSPGTDTFVIVDQFEETFTFCQDPTERARFIDLLLAARRPASGLRVLLAVRADFYGHCAEHPALADALRDANLLVGPMSPAELREAVVKPAAACGLTVERTLTARLVEEVTRAPGGLPLLSHVLLETWRRRRGKTMTTASYEAAGGLEGAIAKTAEEVYDRFTQGQSAAARRLLLRLVAPGDGTPDTRRPTERAELRATGGQRTEAGQVLEALARARLLTLDETRVELAHEVLLTAWPRLHRWIEEDRERLRAHRRLTEAAHAWEELGRDPGAVYRGSRLAAAESHFSGAERLEDLTALEHAFLTASLTTRDQEEHAATRTTRRLRRLRAVLSAVVALALVAGMIAWQRSESEEQERLRTEARRIAALADSLRATDPATAMRLSTASWSLADLPETRSALVGALSQREQDAFTDPSMDPAAVRYLSGEGRTLVSVGAKHVVMWDVRTHRRTAVRRGLSGDVDNAGTMSPNARALTVLRDDRTRLWDLPGGHAASRPLPASAGAEFAPSGRRLALYRTEGPDDVIQLRDRAGRILMERRLKAAAYRTDRASTTIPIAEWNKQRMLRQRPFAPYPFPDAVMSADDRLMALCVPGRAVEIWNVPEQRRLPAPWAPDATADNCLEEDFQFTPNGRRLALLTTSGLRMWDLASGRQLPTIKHTGLREIEFSADGRFLAASTADEILLWRIGTPGTPVLRHALTGESAGELRLDLDERRLRYLAGRSGTVVRSLALDTVLDQRWKSEAAVAAAFSPDGTTLATAHRDADRTRIRVRLTDTRSGRRIADLPTAACPEHSHGLRPPVPCTVLLAFSPDNHTLAYTPTDHYLVDGAKAITRVSLWDIPAHHSKPSFSLARPQDRPDEILGQVNAITFTTDARSLLVSRIPDGETVRVWDVRSGTMTKETAGIGGEVLAPHPDGHLLATSHGQILDLRSGQVTRRALNQDDTTALAYSPDGKYLAAGDSSGRVTLWNSHAGQLLGVLSPPAAAGLEDNSEKISSVAFSHDGRTLAAADNSGALRLWDTSSSQPIGSALPTTGGAFLALAFSTDDKVLHAAGEHLPLQTFAITPDKIAAAVCRRAGALTPVDWKIYIRDLPYRRTC</sequence>
<dbReference type="SUPFAM" id="SSF47413">
    <property type="entry name" value="lambda repressor-like DNA-binding domains"/>
    <property type="match status" value="1"/>
</dbReference>
<gene>
    <name evidence="6" type="ORF">EEJ42_23715</name>
</gene>
<dbReference type="InterPro" id="IPR001387">
    <property type="entry name" value="Cro/C1-type_HTH"/>
</dbReference>
<feature type="domain" description="HTH cro/C1-type" evidence="5">
    <location>
        <begin position="17"/>
        <end position="72"/>
    </location>
</feature>
<evidence type="ECO:0000313" key="6">
    <source>
        <dbReference type="EMBL" id="RNG20388.1"/>
    </source>
</evidence>
<evidence type="ECO:0000256" key="2">
    <source>
        <dbReference type="ARBA" id="ARBA00022737"/>
    </source>
</evidence>
<feature type="repeat" description="WD" evidence="3">
    <location>
        <begin position="1174"/>
        <end position="1215"/>
    </location>
</feature>
<keyword evidence="1 3" id="KW-0853">WD repeat</keyword>
<dbReference type="SMART" id="SM00530">
    <property type="entry name" value="HTH_XRE"/>
    <property type="match status" value="1"/>
</dbReference>
<dbReference type="Proteomes" id="UP000275401">
    <property type="component" value="Unassembled WGS sequence"/>
</dbReference>
<dbReference type="GO" id="GO:0003677">
    <property type="term" value="F:DNA binding"/>
    <property type="evidence" value="ECO:0007669"/>
    <property type="project" value="InterPro"/>
</dbReference>
<dbReference type="InterPro" id="IPR015943">
    <property type="entry name" value="WD40/YVTN_repeat-like_dom_sf"/>
</dbReference>
<dbReference type="PROSITE" id="PS50943">
    <property type="entry name" value="HTH_CROC1"/>
    <property type="match status" value="1"/>
</dbReference>
<dbReference type="PANTHER" id="PTHR22847">
    <property type="entry name" value="WD40 REPEAT PROTEIN"/>
    <property type="match status" value="1"/>
</dbReference>
<dbReference type="InterPro" id="IPR027417">
    <property type="entry name" value="P-loop_NTPase"/>
</dbReference>
<proteinExistence type="predicted"/>
<dbReference type="Gene3D" id="3.40.50.300">
    <property type="entry name" value="P-loop containing nucleotide triphosphate hydrolases"/>
    <property type="match status" value="1"/>
</dbReference>
<feature type="region of interest" description="Disordered" evidence="4">
    <location>
        <begin position="369"/>
        <end position="391"/>
    </location>
</feature>
<accession>A0A3M8VRM6</accession>
<dbReference type="InterPro" id="IPR010982">
    <property type="entry name" value="Lambda_DNA-bd_dom_sf"/>
</dbReference>
<comment type="caution">
    <text evidence="6">The sequence shown here is derived from an EMBL/GenBank/DDBJ whole genome shotgun (WGS) entry which is preliminary data.</text>
</comment>
<evidence type="ECO:0000259" key="5">
    <source>
        <dbReference type="PROSITE" id="PS50943"/>
    </source>
</evidence>
<dbReference type="Gene3D" id="1.10.260.40">
    <property type="entry name" value="lambda repressor-like DNA-binding domains"/>
    <property type="match status" value="1"/>
</dbReference>
<evidence type="ECO:0000313" key="7">
    <source>
        <dbReference type="Proteomes" id="UP000275401"/>
    </source>
</evidence>
<dbReference type="PANTHER" id="PTHR22847:SF637">
    <property type="entry name" value="WD REPEAT DOMAIN 5B"/>
    <property type="match status" value="1"/>
</dbReference>
<reference evidence="6 7" key="1">
    <citation type="submission" date="2018-11" db="EMBL/GenBank/DDBJ databases">
        <title>The Potential of Streptomyces as Biocontrol Agents against the Tomato grey mould, Botrytis cinerea (Gray mold) Frontiers in Microbiology.</title>
        <authorList>
            <person name="Li D."/>
        </authorList>
    </citation>
    <scope>NUCLEOTIDE SEQUENCE [LARGE SCALE GENOMIC DNA]</scope>
    <source>
        <strain evidence="6 7">NEAU-LD23</strain>
    </source>
</reference>
<evidence type="ECO:0000256" key="3">
    <source>
        <dbReference type="PROSITE-ProRule" id="PRU00221"/>
    </source>
</evidence>
<dbReference type="InterPro" id="IPR001680">
    <property type="entry name" value="WD40_rpt"/>
</dbReference>
<keyword evidence="2" id="KW-0677">Repeat</keyword>
<keyword evidence="7" id="KW-1185">Reference proteome</keyword>
<dbReference type="InterPro" id="IPR049052">
    <property type="entry name" value="nSTAND1"/>
</dbReference>